<feature type="non-terminal residue" evidence="3">
    <location>
        <position position="1"/>
    </location>
</feature>
<proteinExistence type="evidence at transcript level"/>
<dbReference type="GO" id="GO:0006955">
    <property type="term" value="P:immune response"/>
    <property type="evidence" value="ECO:0007669"/>
    <property type="project" value="InterPro"/>
</dbReference>
<feature type="domain" description="THD" evidence="2">
    <location>
        <begin position="1"/>
        <end position="82"/>
    </location>
</feature>
<dbReference type="Gene3D" id="2.60.120.40">
    <property type="match status" value="1"/>
</dbReference>
<sequence>AKPTVHMLHKLSLKSNPAILIQLSSSKVKHPFLPHNRTGDRLSVWGLCLSFEEGDRLLVNVSNVSLVDYSNEYKTYFGAFLLPDLQHKHLHTES</sequence>
<evidence type="ECO:0000259" key="2">
    <source>
        <dbReference type="PROSITE" id="PS50049"/>
    </source>
</evidence>
<comment type="similarity">
    <text evidence="1">Belongs to the tumor necrosis factor family.</text>
</comment>
<dbReference type="Pfam" id="PF00229">
    <property type="entry name" value="TNF"/>
    <property type="match status" value="1"/>
</dbReference>
<dbReference type="PROSITE" id="PS50049">
    <property type="entry name" value="THD_2"/>
    <property type="match status" value="1"/>
</dbReference>
<accession>A0A0M3MZC6</accession>
<dbReference type="SUPFAM" id="SSF49842">
    <property type="entry name" value="TNF-like"/>
    <property type="match status" value="1"/>
</dbReference>
<reference evidence="3" key="1">
    <citation type="journal article" date="2015" name="Curr. Biol.">
        <title>African Lungfish Reveal the Evolutionary Origins of Organized Mucosal Lymphoid Tissue in Vertebrates.</title>
        <authorList>
            <person name="Tacchi L."/>
            <person name="Larragoite E.T."/>
            <person name="Munoz P."/>
            <person name="Amemiya C.T."/>
            <person name="Salinas I."/>
        </authorList>
    </citation>
    <scope>NUCLEOTIDE SEQUENCE</scope>
</reference>
<evidence type="ECO:0000256" key="1">
    <source>
        <dbReference type="ARBA" id="ARBA00008670"/>
    </source>
</evidence>
<dbReference type="AlphaFoldDB" id="A0A0M3MZC6"/>
<dbReference type="GO" id="GO:0005164">
    <property type="term" value="F:tumor necrosis factor receptor binding"/>
    <property type="evidence" value="ECO:0007669"/>
    <property type="project" value="InterPro"/>
</dbReference>
<feature type="non-terminal residue" evidence="3">
    <location>
        <position position="94"/>
    </location>
</feature>
<dbReference type="InterPro" id="IPR008983">
    <property type="entry name" value="Tumour_necrosis_fac-like_dom"/>
</dbReference>
<evidence type="ECO:0000313" key="3">
    <source>
        <dbReference type="EMBL" id="AKL90469.1"/>
    </source>
</evidence>
<name>A0A0M3MZC6_PRODO</name>
<organism evidence="3">
    <name type="scientific">Protopterus dolloi</name>
    <name type="common">Slender lungfish</name>
    <dbReference type="NCBI Taxonomy" id="27779"/>
    <lineage>
        <taxon>Eukaryota</taxon>
        <taxon>Metazoa</taxon>
        <taxon>Chordata</taxon>
        <taxon>Craniata</taxon>
        <taxon>Vertebrata</taxon>
        <taxon>Euteleostomi</taxon>
        <taxon>Dipnomorpha</taxon>
        <taxon>Ceratodontiformes</taxon>
        <taxon>Lepidosirenoidei</taxon>
        <taxon>Protopteridae</taxon>
        <taxon>Protopterus</taxon>
    </lineage>
</organism>
<protein>
    <submittedName>
        <fullName evidence="3">TNFSF15</fullName>
    </submittedName>
</protein>
<dbReference type="EMBL" id="KP196336">
    <property type="protein sequence ID" value="AKL90469.1"/>
    <property type="molecule type" value="mRNA"/>
</dbReference>
<dbReference type="GO" id="GO:0016020">
    <property type="term" value="C:membrane"/>
    <property type="evidence" value="ECO:0007669"/>
    <property type="project" value="InterPro"/>
</dbReference>
<dbReference type="InterPro" id="IPR006052">
    <property type="entry name" value="TNF_dom"/>
</dbReference>